<dbReference type="InterPro" id="IPR011009">
    <property type="entry name" value="Kinase-like_dom_sf"/>
</dbReference>
<proteinExistence type="predicted"/>
<name>A0A6A6K0B5_WESOR</name>
<protein>
    <recommendedName>
        <fullName evidence="1">Aminoglycoside phosphotransferase domain-containing protein</fullName>
    </recommendedName>
</protein>
<dbReference type="AlphaFoldDB" id="A0A6A6K0B5"/>
<keyword evidence="3" id="KW-1185">Reference proteome</keyword>
<accession>A0A6A6K0B5</accession>
<dbReference type="Pfam" id="PF01636">
    <property type="entry name" value="APH"/>
    <property type="match status" value="1"/>
</dbReference>
<dbReference type="InterPro" id="IPR051678">
    <property type="entry name" value="AGP_Transferase"/>
</dbReference>
<dbReference type="PANTHER" id="PTHR21310">
    <property type="entry name" value="AMINOGLYCOSIDE PHOSPHOTRANSFERASE-RELATED-RELATED"/>
    <property type="match status" value="1"/>
</dbReference>
<dbReference type="SUPFAM" id="SSF56112">
    <property type="entry name" value="Protein kinase-like (PK-like)"/>
    <property type="match status" value="1"/>
</dbReference>
<dbReference type="RefSeq" id="XP_033659023.1">
    <property type="nucleotide sequence ID" value="XM_033795142.1"/>
</dbReference>
<dbReference type="InterPro" id="IPR035896">
    <property type="entry name" value="AN1-like_Znf"/>
</dbReference>
<feature type="domain" description="Aminoglycoside phosphotransferase" evidence="1">
    <location>
        <begin position="114"/>
        <end position="334"/>
    </location>
</feature>
<dbReference type="Gene3D" id="4.10.1110.10">
    <property type="entry name" value="AN1-like Zinc finger"/>
    <property type="match status" value="1"/>
</dbReference>
<dbReference type="EMBL" id="ML986484">
    <property type="protein sequence ID" value="KAF2281486.1"/>
    <property type="molecule type" value="Genomic_DNA"/>
</dbReference>
<dbReference type="GeneID" id="54548317"/>
<organism evidence="2 3">
    <name type="scientific">Westerdykella ornata</name>
    <dbReference type="NCBI Taxonomy" id="318751"/>
    <lineage>
        <taxon>Eukaryota</taxon>
        <taxon>Fungi</taxon>
        <taxon>Dikarya</taxon>
        <taxon>Ascomycota</taxon>
        <taxon>Pezizomycotina</taxon>
        <taxon>Dothideomycetes</taxon>
        <taxon>Pleosporomycetidae</taxon>
        <taxon>Pleosporales</taxon>
        <taxon>Sporormiaceae</taxon>
        <taxon>Westerdykella</taxon>
    </lineage>
</organism>
<gene>
    <name evidence="2" type="ORF">EI97DRAFT_368619</name>
</gene>
<dbReference type="Proteomes" id="UP000800097">
    <property type="component" value="Unassembled WGS sequence"/>
</dbReference>
<evidence type="ECO:0000313" key="2">
    <source>
        <dbReference type="EMBL" id="KAF2281486.1"/>
    </source>
</evidence>
<dbReference type="OrthoDB" id="5327538at2759"/>
<evidence type="ECO:0000259" key="1">
    <source>
        <dbReference type="Pfam" id="PF01636"/>
    </source>
</evidence>
<dbReference type="SUPFAM" id="SSF118310">
    <property type="entry name" value="AN1-like Zinc finger"/>
    <property type="match status" value="1"/>
</dbReference>
<evidence type="ECO:0000313" key="3">
    <source>
        <dbReference type="Proteomes" id="UP000800097"/>
    </source>
</evidence>
<reference evidence="2" key="1">
    <citation type="journal article" date="2020" name="Stud. Mycol.">
        <title>101 Dothideomycetes genomes: a test case for predicting lifestyles and emergence of pathogens.</title>
        <authorList>
            <person name="Haridas S."/>
            <person name="Albert R."/>
            <person name="Binder M."/>
            <person name="Bloem J."/>
            <person name="Labutti K."/>
            <person name="Salamov A."/>
            <person name="Andreopoulos B."/>
            <person name="Baker S."/>
            <person name="Barry K."/>
            <person name="Bills G."/>
            <person name="Bluhm B."/>
            <person name="Cannon C."/>
            <person name="Castanera R."/>
            <person name="Culley D."/>
            <person name="Daum C."/>
            <person name="Ezra D."/>
            <person name="Gonzalez J."/>
            <person name="Henrissat B."/>
            <person name="Kuo A."/>
            <person name="Liang C."/>
            <person name="Lipzen A."/>
            <person name="Lutzoni F."/>
            <person name="Magnuson J."/>
            <person name="Mondo S."/>
            <person name="Nolan M."/>
            <person name="Ohm R."/>
            <person name="Pangilinan J."/>
            <person name="Park H.-J."/>
            <person name="Ramirez L."/>
            <person name="Alfaro M."/>
            <person name="Sun H."/>
            <person name="Tritt A."/>
            <person name="Yoshinaga Y."/>
            <person name="Zwiers L.-H."/>
            <person name="Turgeon B."/>
            <person name="Goodwin S."/>
            <person name="Spatafora J."/>
            <person name="Crous P."/>
            <person name="Grigoriev I."/>
        </authorList>
    </citation>
    <scope>NUCLEOTIDE SEQUENCE</scope>
    <source>
        <strain evidence="2">CBS 379.55</strain>
    </source>
</reference>
<dbReference type="PANTHER" id="PTHR21310:SF15">
    <property type="entry name" value="AMINOGLYCOSIDE PHOSPHOTRANSFERASE DOMAIN-CONTAINING PROTEIN"/>
    <property type="match status" value="1"/>
</dbReference>
<sequence length="458" mass="50785">MTVSNTVPRFATCTIGQCTRPAVRGLSCGRCKNHLCVKHQSSQFHGCPSGSQASWEKAIDDEVAELLSALDANELARVASSLNGGNPCVFRPGQHLGTGAIMGCANYHGWLDFEDGQKWLVRIPRTGFGTVPADLIEYFVAREYATLKFLETTKVPAAKAFGSGLASDPANHVGVNYILMEALPGKPYYSHEATEDQKKHVLAQIADVMVEISNHPFRLAGSCVVEDGQVKVAEVASDRFINLGRYGPFESDAAYFASIIEQHLDLIADGQLYHTCPKEAFLFYRLFAQNIDELCGDEPRDTFFLKHVDDKGDHILIDDKYNIVGIIDWQFARTVPAREAFGPSLLTADLDCLYSGKAGITKDDMEIDGALRLRGREDLATFASGDELIRRFQLGLPSGFTRAEIRQLTKAVLVTLRPGEDDINMEGWESDEWVRCRDDYRTTQIESLISEQISLQMM</sequence>
<dbReference type="InterPro" id="IPR002575">
    <property type="entry name" value="Aminoglycoside_PTrfase"/>
</dbReference>